<dbReference type="Proteomes" id="UP000245884">
    <property type="component" value="Unassembled WGS sequence"/>
</dbReference>
<dbReference type="EMBL" id="KZ819666">
    <property type="protein sequence ID" value="PWN28183.1"/>
    <property type="molecule type" value="Genomic_DNA"/>
</dbReference>
<keyword evidence="1" id="KW-0732">Signal</keyword>
<organism evidence="2 3">
    <name type="scientific">Jaminaea rosea</name>
    <dbReference type="NCBI Taxonomy" id="1569628"/>
    <lineage>
        <taxon>Eukaryota</taxon>
        <taxon>Fungi</taxon>
        <taxon>Dikarya</taxon>
        <taxon>Basidiomycota</taxon>
        <taxon>Ustilaginomycotina</taxon>
        <taxon>Exobasidiomycetes</taxon>
        <taxon>Microstromatales</taxon>
        <taxon>Microstromatales incertae sedis</taxon>
        <taxon>Jaminaea</taxon>
    </lineage>
</organism>
<dbReference type="RefSeq" id="XP_025362795.1">
    <property type="nucleotide sequence ID" value="XM_025508215.1"/>
</dbReference>
<evidence type="ECO:0008006" key="4">
    <source>
        <dbReference type="Google" id="ProtNLM"/>
    </source>
</evidence>
<dbReference type="AlphaFoldDB" id="A0A316UW86"/>
<feature type="signal peptide" evidence="1">
    <location>
        <begin position="1"/>
        <end position="27"/>
    </location>
</feature>
<gene>
    <name evidence="2" type="ORF">BDZ90DRAFT_260003</name>
</gene>
<reference evidence="2 3" key="1">
    <citation type="journal article" date="2018" name="Mol. Biol. Evol.">
        <title>Broad Genomic Sampling Reveals a Smut Pathogenic Ancestry of the Fungal Clade Ustilaginomycotina.</title>
        <authorList>
            <person name="Kijpornyongpan T."/>
            <person name="Mondo S.J."/>
            <person name="Barry K."/>
            <person name="Sandor L."/>
            <person name="Lee J."/>
            <person name="Lipzen A."/>
            <person name="Pangilinan J."/>
            <person name="LaButti K."/>
            <person name="Hainaut M."/>
            <person name="Henrissat B."/>
            <person name="Grigoriev I.V."/>
            <person name="Spatafora J.W."/>
            <person name="Aime M.C."/>
        </authorList>
    </citation>
    <scope>NUCLEOTIDE SEQUENCE [LARGE SCALE GENOMIC DNA]</scope>
    <source>
        <strain evidence="2 3">MCA 5214</strain>
    </source>
</reference>
<protein>
    <recommendedName>
        <fullName evidence="4">Secreted protein</fullName>
    </recommendedName>
</protein>
<name>A0A316UW86_9BASI</name>
<accession>A0A316UW86</accession>
<keyword evidence="3" id="KW-1185">Reference proteome</keyword>
<evidence type="ECO:0000256" key="1">
    <source>
        <dbReference type="SAM" id="SignalP"/>
    </source>
</evidence>
<evidence type="ECO:0000313" key="2">
    <source>
        <dbReference type="EMBL" id="PWN28183.1"/>
    </source>
</evidence>
<sequence length="123" mass="13440">MKFARPLLKLAVTLNLVGMTVMWSVDAAPVNELLAKRDDPQKPPDPCGACSAVGVHSACCLCYHNCLDERAAMNAFLEMREVEEPLVKVRDASVADLRGSDTAKIGLQRRSDAKDSVSHFQLI</sequence>
<evidence type="ECO:0000313" key="3">
    <source>
        <dbReference type="Proteomes" id="UP000245884"/>
    </source>
</evidence>
<feature type="chain" id="PRO_5016380888" description="Secreted protein" evidence="1">
    <location>
        <begin position="28"/>
        <end position="123"/>
    </location>
</feature>
<proteinExistence type="predicted"/>
<dbReference type="GeneID" id="37030038"/>